<feature type="compositionally biased region" description="Basic and acidic residues" evidence="1">
    <location>
        <begin position="43"/>
        <end position="55"/>
    </location>
</feature>
<dbReference type="PANTHER" id="PTHR24559:SF436">
    <property type="entry name" value="RNA-DIRECTED DNA POLYMERASE HOMOLOG"/>
    <property type="match status" value="1"/>
</dbReference>
<gene>
    <name evidence="3" type="ORF">Sradi_3003300</name>
</gene>
<name>A0AAW2S0G2_SESRA</name>
<keyword evidence="3" id="KW-0548">Nucleotidyltransferase</keyword>
<evidence type="ECO:0000313" key="3">
    <source>
        <dbReference type="EMBL" id="KAL0386090.1"/>
    </source>
</evidence>
<organism evidence="3">
    <name type="scientific">Sesamum radiatum</name>
    <name type="common">Black benniseed</name>
    <dbReference type="NCBI Taxonomy" id="300843"/>
    <lineage>
        <taxon>Eukaryota</taxon>
        <taxon>Viridiplantae</taxon>
        <taxon>Streptophyta</taxon>
        <taxon>Embryophyta</taxon>
        <taxon>Tracheophyta</taxon>
        <taxon>Spermatophyta</taxon>
        <taxon>Magnoliopsida</taxon>
        <taxon>eudicotyledons</taxon>
        <taxon>Gunneridae</taxon>
        <taxon>Pentapetalae</taxon>
        <taxon>asterids</taxon>
        <taxon>lamiids</taxon>
        <taxon>Lamiales</taxon>
        <taxon>Pedaliaceae</taxon>
        <taxon>Sesamum</taxon>
    </lineage>
</organism>
<dbReference type="SUPFAM" id="SSF56672">
    <property type="entry name" value="DNA/RNA polymerases"/>
    <property type="match status" value="1"/>
</dbReference>
<dbReference type="Gene3D" id="3.10.10.10">
    <property type="entry name" value="HIV Type 1 Reverse Transcriptase, subunit A, domain 1"/>
    <property type="match status" value="1"/>
</dbReference>
<evidence type="ECO:0000259" key="2">
    <source>
        <dbReference type="Pfam" id="PF00078"/>
    </source>
</evidence>
<feature type="domain" description="Reverse transcriptase" evidence="2">
    <location>
        <begin position="220"/>
        <end position="361"/>
    </location>
</feature>
<dbReference type="EMBL" id="JACGWJ010000012">
    <property type="protein sequence ID" value="KAL0386090.1"/>
    <property type="molecule type" value="Genomic_DNA"/>
</dbReference>
<dbReference type="Pfam" id="PF00078">
    <property type="entry name" value="RVT_1"/>
    <property type="match status" value="1"/>
</dbReference>
<feature type="compositionally biased region" description="Polar residues" evidence="1">
    <location>
        <begin position="1"/>
        <end position="10"/>
    </location>
</feature>
<dbReference type="PANTHER" id="PTHR24559">
    <property type="entry name" value="TRANSPOSON TY3-I GAG-POL POLYPROTEIN"/>
    <property type="match status" value="1"/>
</dbReference>
<feature type="compositionally biased region" description="Acidic residues" evidence="1">
    <location>
        <begin position="29"/>
        <end position="42"/>
    </location>
</feature>
<dbReference type="GO" id="GO:0003964">
    <property type="term" value="F:RNA-directed DNA polymerase activity"/>
    <property type="evidence" value="ECO:0007669"/>
    <property type="project" value="UniProtKB-KW"/>
</dbReference>
<keyword evidence="3" id="KW-0808">Transferase</keyword>
<sequence>MGPYPSNFQSGRRRSLRQATTAAARRLIDEEDVRDDSDETSERDEGGEANERGDVGDGNEVGANEGEGSSPGVTGVLFCVAAEYIFRPCGVSGSLARHSNSSRAAPRARALTYPKCPPSPEALGPHALEKASGPIPGVIKKLLKEFEDVMPDELPRKLPPKRAVDHEIELVPGTKPPARAPYRMTQPELVELRKQLKDMLESGIIKPAKSPYGAPVLFQKKADGSLRMCCDYRALNKIIVKNKYPIPLVADCFDRLSQAKYFTKIDLRSGYWQVRIKEGDEAKTTVVTRYGAFEFLVMLFGLTNAPAAFCTLMNQVLHGFLDEFVVVYLDDIVIYSRTLAEHVEHLRQVLARLREYELYVKCRSARLLRRLSASWAYCGERTHSDGPQEGTGYRGVAATERCA</sequence>
<proteinExistence type="predicted"/>
<dbReference type="InterPro" id="IPR043128">
    <property type="entry name" value="Rev_trsase/Diguanyl_cyclase"/>
</dbReference>
<feature type="region of interest" description="Disordered" evidence="1">
    <location>
        <begin position="1"/>
        <end position="69"/>
    </location>
</feature>
<evidence type="ECO:0000256" key="1">
    <source>
        <dbReference type="SAM" id="MobiDB-lite"/>
    </source>
</evidence>
<keyword evidence="3" id="KW-0695">RNA-directed DNA polymerase</keyword>
<accession>A0AAW2S0G2</accession>
<protein>
    <submittedName>
        <fullName evidence="3">RNA-directed DNA polymerase</fullName>
    </submittedName>
</protein>
<dbReference type="InterPro" id="IPR053134">
    <property type="entry name" value="RNA-dir_DNA_polymerase"/>
</dbReference>
<dbReference type="InterPro" id="IPR043502">
    <property type="entry name" value="DNA/RNA_pol_sf"/>
</dbReference>
<reference evidence="3" key="2">
    <citation type="journal article" date="2024" name="Plant">
        <title>Genomic evolution and insights into agronomic trait innovations of Sesamum species.</title>
        <authorList>
            <person name="Miao H."/>
            <person name="Wang L."/>
            <person name="Qu L."/>
            <person name="Liu H."/>
            <person name="Sun Y."/>
            <person name="Le M."/>
            <person name="Wang Q."/>
            <person name="Wei S."/>
            <person name="Zheng Y."/>
            <person name="Lin W."/>
            <person name="Duan Y."/>
            <person name="Cao H."/>
            <person name="Xiong S."/>
            <person name="Wang X."/>
            <person name="Wei L."/>
            <person name="Li C."/>
            <person name="Ma Q."/>
            <person name="Ju M."/>
            <person name="Zhao R."/>
            <person name="Li G."/>
            <person name="Mu C."/>
            <person name="Tian Q."/>
            <person name="Mei H."/>
            <person name="Zhang T."/>
            <person name="Gao T."/>
            <person name="Zhang H."/>
        </authorList>
    </citation>
    <scope>NUCLEOTIDE SEQUENCE</scope>
    <source>
        <strain evidence="3">G02</strain>
    </source>
</reference>
<dbReference type="CDD" id="cd01647">
    <property type="entry name" value="RT_LTR"/>
    <property type="match status" value="1"/>
</dbReference>
<dbReference type="AlphaFoldDB" id="A0AAW2S0G2"/>
<dbReference type="InterPro" id="IPR000477">
    <property type="entry name" value="RT_dom"/>
</dbReference>
<dbReference type="Gene3D" id="3.30.70.270">
    <property type="match status" value="1"/>
</dbReference>
<reference evidence="3" key="1">
    <citation type="submission" date="2020-06" db="EMBL/GenBank/DDBJ databases">
        <authorList>
            <person name="Li T."/>
            <person name="Hu X."/>
            <person name="Zhang T."/>
            <person name="Song X."/>
            <person name="Zhang H."/>
            <person name="Dai N."/>
            <person name="Sheng W."/>
            <person name="Hou X."/>
            <person name="Wei L."/>
        </authorList>
    </citation>
    <scope>NUCLEOTIDE SEQUENCE</scope>
    <source>
        <strain evidence="3">G02</strain>
        <tissue evidence="3">Leaf</tissue>
    </source>
</reference>
<comment type="caution">
    <text evidence="3">The sequence shown here is derived from an EMBL/GenBank/DDBJ whole genome shotgun (WGS) entry which is preliminary data.</text>
</comment>